<dbReference type="NCBIfam" id="TIGR02152">
    <property type="entry name" value="D_ribokin_bact"/>
    <property type="match status" value="1"/>
</dbReference>
<keyword evidence="4 12" id="KW-0808">Transferase</keyword>
<feature type="binding site" evidence="12">
    <location>
        <position position="247"/>
    </location>
    <ligand>
        <name>K(+)</name>
        <dbReference type="ChEBI" id="CHEBI:29103"/>
    </ligand>
</feature>
<feature type="binding site" evidence="12">
    <location>
        <begin position="10"/>
        <end position="12"/>
    </location>
    <ligand>
        <name>substrate</name>
    </ligand>
</feature>
<dbReference type="AlphaFoldDB" id="A0A367WC39"/>
<keyword evidence="6 12" id="KW-0547">Nucleotide-binding</keyword>
<dbReference type="UniPathway" id="UPA00916">
    <property type="reaction ID" value="UER00889"/>
</dbReference>
<dbReference type="EMBL" id="JPWF01000002">
    <property type="protein sequence ID" value="RCK39015.1"/>
    <property type="molecule type" value="Genomic_DNA"/>
</dbReference>
<dbReference type="InterPro" id="IPR002173">
    <property type="entry name" value="Carboh/pur_kinase_PfkB_CS"/>
</dbReference>
<keyword evidence="9 12" id="KW-0460">Magnesium</keyword>
<feature type="binding site" evidence="12">
    <location>
        <position position="249"/>
    </location>
    <ligand>
        <name>K(+)</name>
        <dbReference type="ChEBI" id="CHEBI:29103"/>
    </ligand>
</feature>
<dbReference type="PROSITE" id="PS00583">
    <property type="entry name" value="PFKB_KINASES_1"/>
    <property type="match status" value="1"/>
</dbReference>
<evidence type="ECO:0000259" key="13">
    <source>
        <dbReference type="Pfam" id="PF00294"/>
    </source>
</evidence>
<dbReference type="InterPro" id="IPR002139">
    <property type="entry name" value="Ribo/fructo_kinase"/>
</dbReference>
<comment type="subunit">
    <text evidence="12">Homodimer.</text>
</comment>
<dbReference type="PANTHER" id="PTHR10584:SF166">
    <property type="entry name" value="RIBOKINASE"/>
    <property type="match status" value="1"/>
</dbReference>
<evidence type="ECO:0000256" key="8">
    <source>
        <dbReference type="ARBA" id="ARBA00022840"/>
    </source>
</evidence>
<keyword evidence="5 12" id="KW-0479">Metal-binding</keyword>
<comment type="function">
    <text evidence="12">Catalyzes the phosphorylation of ribose at O-5 in a reaction requiring ATP and magnesium. The resulting D-ribose-5-phosphate can then be used either for sythesis of nucleotides, histidine, and tryptophan, or as a component of the pentose phosphate pathway.</text>
</comment>
<name>A0A367WC39_9PROT</name>
<keyword evidence="8 12" id="KW-0067">ATP-binding</keyword>
<dbReference type="PROSITE" id="PS00584">
    <property type="entry name" value="PFKB_KINASES_2"/>
    <property type="match status" value="1"/>
</dbReference>
<evidence type="ECO:0000256" key="12">
    <source>
        <dbReference type="HAMAP-Rule" id="MF_01987"/>
    </source>
</evidence>
<dbReference type="EC" id="2.7.1.15" evidence="2 12"/>
<protein>
    <recommendedName>
        <fullName evidence="3 12">Ribokinase</fullName>
        <shortName evidence="12">RK</shortName>
        <ecNumber evidence="2 12">2.7.1.15</ecNumber>
    </recommendedName>
</protein>
<keyword evidence="12" id="KW-0963">Cytoplasm</keyword>
<dbReference type="GO" id="GO:0019303">
    <property type="term" value="P:D-ribose catabolic process"/>
    <property type="evidence" value="ECO:0007669"/>
    <property type="project" value="UniProtKB-UniRule"/>
</dbReference>
<dbReference type="OrthoDB" id="9792663at2"/>
<keyword evidence="7 12" id="KW-0418">Kinase</keyword>
<evidence type="ECO:0000313" key="14">
    <source>
        <dbReference type="EMBL" id="RCK39015.1"/>
    </source>
</evidence>
<evidence type="ECO:0000256" key="3">
    <source>
        <dbReference type="ARBA" id="ARBA00016943"/>
    </source>
</evidence>
<comment type="pathway">
    <text evidence="12">Carbohydrate metabolism; D-ribose degradation; D-ribose 5-phosphate from beta-D-ribopyranose: step 2/2.</text>
</comment>
<comment type="caution">
    <text evidence="14">The sequence shown here is derived from an EMBL/GenBank/DDBJ whole genome shotgun (WGS) entry which is preliminary data.</text>
</comment>
<dbReference type="PRINTS" id="PR00990">
    <property type="entry name" value="RIBOKINASE"/>
</dbReference>
<evidence type="ECO:0000313" key="15">
    <source>
        <dbReference type="Proteomes" id="UP000253226"/>
    </source>
</evidence>
<dbReference type="SUPFAM" id="SSF53613">
    <property type="entry name" value="Ribokinase-like"/>
    <property type="match status" value="1"/>
</dbReference>
<evidence type="ECO:0000256" key="7">
    <source>
        <dbReference type="ARBA" id="ARBA00022777"/>
    </source>
</evidence>
<dbReference type="GO" id="GO:0046872">
    <property type="term" value="F:metal ion binding"/>
    <property type="evidence" value="ECO:0007669"/>
    <property type="project" value="UniProtKB-KW"/>
</dbReference>
<dbReference type="PANTHER" id="PTHR10584">
    <property type="entry name" value="SUGAR KINASE"/>
    <property type="match status" value="1"/>
</dbReference>
<evidence type="ECO:0000256" key="1">
    <source>
        <dbReference type="ARBA" id="ARBA00005380"/>
    </source>
</evidence>
<dbReference type="GO" id="GO:0004747">
    <property type="term" value="F:ribokinase activity"/>
    <property type="evidence" value="ECO:0007669"/>
    <property type="project" value="UniProtKB-UniRule"/>
</dbReference>
<evidence type="ECO:0000256" key="11">
    <source>
        <dbReference type="ARBA" id="ARBA00023277"/>
    </source>
</evidence>
<feature type="binding site" evidence="12">
    <location>
        <begin position="252"/>
        <end position="253"/>
    </location>
    <ligand>
        <name>ATP</name>
        <dbReference type="ChEBI" id="CHEBI:30616"/>
    </ligand>
</feature>
<dbReference type="RefSeq" id="WP_114101065.1">
    <property type="nucleotide sequence ID" value="NZ_JPWF01000002.1"/>
</dbReference>
<dbReference type="InterPro" id="IPR011611">
    <property type="entry name" value="PfkB_dom"/>
</dbReference>
<dbReference type="CDD" id="cd01174">
    <property type="entry name" value="ribokinase"/>
    <property type="match status" value="1"/>
</dbReference>
<reference evidence="14 15" key="1">
    <citation type="submission" date="2014-07" db="EMBL/GenBank/DDBJ databases">
        <title>Draft genome sequence of Thalassospira profundimaris 35.</title>
        <authorList>
            <person name="Lai Q."/>
            <person name="Shao Z."/>
        </authorList>
    </citation>
    <scope>NUCLEOTIDE SEQUENCE [LARGE SCALE GENOMIC DNA]</scope>
    <source>
        <strain evidence="14 15">35</strain>
    </source>
</reference>
<dbReference type="InterPro" id="IPR011877">
    <property type="entry name" value="Ribokinase"/>
</dbReference>
<dbReference type="GO" id="GO:0005524">
    <property type="term" value="F:ATP binding"/>
    <property type="evidence" value="ECO:0007669"/>
    <property type="project" value="UniProtKB-UniRule"/>
</dbReference>
<proteinExistence type="inferred from homology"/>
<dbReference type="HAMAP" id="MF_01987">
    <property type="entry name" value="Ribokinase"/>
    <property type="match status" value="1"/>
</dbReference>
<evidence type="ECO:0000256" key="9">
    <source>
        <dbReference type="ARBA" id="ARBA00022842"/>
    </source>
</evidence>
<feature type="binding site" evidence="12">
    <location>
        <position position="283"/>
    </location>
    <ligand>
        <name>K(+)</name>
        <dbReference type="ChEBI" id="CHEBI:29103"/>
    </ligand>
</feature>
<feature type="binding site" evidence="12">
    <location>
        <begin position="221"/>
        <end position="226"/>
    </location>
    <ligand>
        <name>ATP</name>
        <dbReference type="ChEBI" id="CHEBI:30616"/>
    </ligand>
</feature>
<gene>
    <name evidence="12" type="primary">rbsK</name>
    <name evidence="14" type="ORF">TH19_04295</name>
</gene>
<evidence type="ECO:0000256" key="2">
    <source>
        <dbReference type="ARBA" id="ARBA00012035"/>
    </source>
</evidence>
<keyword evidence="10 12" id="KW-0630">Potassium</keyword>
<comment type="subcellular location">
    <subcellularLocation>
        <location evidence="12">Cytoplasm</location>
    </subcellularLocation>
</comment>
<comment type="activity regulation">
    <text evidence="12">Activated by a monovalent cation that binds near, but not in, the active site. The most likely occupant of the site in vivo is potassium. Ion binding induces a conformational change that may alter substrate affinity.</text>
</comment>
<dbReference type="Gene3D" id="3.40.1190.20">
    <property type="match status" value="1"/>
</dbReference>
<feature type="binding site" evidence="12">
    <location>
        <position position="286"/>
    </location>
    <ligand>
        <name>K(+)</name>
        <dbReference type="ChEBI" id="CHEBI:29103"/>
    </ligand>
</feature>
<comment type="similarity">
    <text evidence="12">Belongs to the carbohydrate kinase PfkB family. Ribokinase subfamily.</text>
</comment>
<feature type="binding site" evidence="12">
    <location>
        <position position="253"/>
    </location>
    <ligand>
        <name>substrate</name>
    </ligand>
</feature>
<comment type="catalytic activity">
    <reaction evidence="12">
        <text>D-ribose + ATP = D-ribose 5-phosphate + ADP + H(+)</text>
        <dbReference type="Rhea" id="RHEA:13697"/>
        <dbReference type="ChEBI" id="CHEBI:15378"/>
        <dbReference type="ChEBI" id="CHEBI:30616"/>
        <dbReference type="ChEBI" id="CHEBI:47013"/>
        <dbReference type="ChEBI" id="CHEBI:78346"/>
        <dbReference type="ChEBI" id="CHEBI:456216"/>
        <dbReference type="EC" id="2.7.1.15"/>
    </reaction>
</comment>
<sequence length="307" mass="31899">MSIVVVGSSNIDFAARVAKLPQPGQTVLSKGYISGPGGKGCNQALAVARLGVQPIFISKIGDDALGRQLIESLASDGMDTNHLIIADAAQTGMALISIDESAENMITVVGGANMTMTRADLHEKQDHLRNCDYLLLQLECPVVAVDCAIKYAREGNAKVILDPAPVQDHMVMRDLLALTHIVTPNNSECRAITGIDPVDIESAVKAAAILHEMGPETVIIKMGSKGAYYSSGGETGMIPSFTVDAIDTVAAGDCFNAGLAVALHGGQPLPDAVRFACATGALATTRNGAADAAPNIEQVLSLIETGH</sequence>
<evidence type="ECO:0000256" key="10">
    <source>
        <dbReference type="ARBA" id="ARBA00022958"/>
    </source>
</evidence>
<feature type="binding site" evidence="12">
    <location>
        <position position="139"/>
    </location>
    <ligand>
        <name>substrate</name>
    </ligand>
</feature>
<dbReference type="GO" id="GO:0005829">
    <property type="term" value="C:cytosol"/>
    <property type="evidence" value="ECO:0007669"/>
    <property type="project" value="TreeGrafter"/>
</dbReference>
<accession>A0A367WC39</accession>
<feature type="binding site" evidence="12">
    <location>
        <position position="185"/>
    </location>
    <ligand>
        <name>ATP</name>
        <dbReference type="ChEBI" id="CHEBI:30616"/>
    </ligand>
</feature>
<comment type="caution">
    <text evidence="12">Lacks conserved residue(s) required for the propagation of feature annotation.</text>
</comment>
<evidence type="ECO:0000256" key="6">
    <source>
        <dbReference type="ARBA" id="ARBA00022741"/>
    </source>
</evidence>
<comment type="similarity">
    <text evidence="1">Belongs to the carbohydrate kinase pfkB family.</text>
</comment>
<keyword evidence="11 12" id="KW-0119">Carbohydrate metabolism</keyword>
<dbReference type="Pfam" id="PF00294">
    <property type="entry name" value="PfkB"/>
    <property type="match status" value="1"/>
</dbReference>
<feature type="binding site" evidence="12">
    <location>
        <position position="288"/>
    </location>
    <ligand>
        <name>K(+)</name>
        <dbReference type="ChEBI" id="CHEBI:29103"/>
    </ligand>
</feature>
<dbReference type="Proteomes" id="UP000253226">
    <property type="component" value="Unassembled WGS sequence"/>
</dbReference>
<dbReference type="InterPro" id="IPR029056">
    <property type="entry name" value="Ribokinase-like"/>
</dbReference>
<feature type="active site" description="Proton acceptor" evidence="12">
    <location>
        <position position="253"/>
    </location>
</feature>
<organism evidence="14 15">
    <name type="scientific">Thalassospira profundimaris</name>
    <dbReference type="NCBI Taxonomy" id="502049"/>
    <lineage>
        <taxon>Bacteria</taxon>
        <taxon>Pseudomonadati</taxon>
        <taxon>Pseudomonadota</taxon>
        <taxon>Alphaproteobacteria</taxon>
        <taxon>Rhodospirillales</taxon>
        <taxon>Thalassospiraceae</taxon>
        <taxon>Thalassospira</taxon>
    </lineage>
</organism>
<comment type="cofactor">
    <cofactor evidence="12">
        <name>Mg(2+)</name>
        <dbReference type="ChEBI" id="CHEBI:18420"/>
    </cofactor>
    <text evidence="12">Requires a divalent cation, most likely magnesium in vivo, as an electrophilic catalyst to aid phosphoryl group transfer. It is the chelate of the metal and the nucleotide that is the actual substrate.</text>
</comment>
<feature type="domain" description="Carbohydrate kinase PfkB" evidence="13">
    <location>
        <begin position="2"/>
        <end position="294"/>
    </location>
</feature>
<evidence type="ECO:0000256" key="4">
    <source>
        <dbReference type="ARBA" id="ARBA00022679"/>
    </source>
</evidence>
<evidence type="ECO:0000256" key="5">
    <source>
        <dbReference type="ARBA" id="ARBA00022723"/>
    </source>
</evidence>
<feature type="binding site" evidence="12">
    <location>
        <begin position="38"/>
        <end position="42"/>
    </location>
    <ligand>
        <name>substrate</name>
    </ligand>
</feature>